<dbReference type="GO" id="GO:0000226">
    <property type="term" value="P:microtubule cytoskeleton organization"/>
    <property type="evidence" value="ECO:0007669"/>
    <property type="project" value="TreeGrafter"/>
</dbReference>
<reference evidence="2 3" key="1">
    <citation type="submission" date="2015-07" db="EMBL/GenBank/DDBJ databases">
        <title>The genome of Dufourea novaeangliae.</title>
        <authorList>
            <person name="Pan H."/>
            <person name="Kapheim K."/>
        </authorList>
    </citation>
    <scope>NUCLEOTIDE SEQUENCE [LARGE SCALE GENOMIC DNA]</scope>
    <source>
        <strain evidence="2">0120121106</strain>
        <tissue evidence="2">Whole body</tissue>
    </source>
</reference>
<evidence type="ECO:0000313" key="3">
    <source>
        <dbReference type="Proteomes" id="UP000076502"/>
    </source>
</evidence>
<dbReference type="OrthoDB" id="6263678at2759"/>
<protein>
    <submittedName>
        <fullName evidence="2">Spermatogenesis-associated protein 7 like protein</fullName>
    </submittedName>
</protein>
<dbReference type="PANTHER" id="PTHR14917:SF4">
    <property type="entry name" value="SPERMATOGENESIS-ASSOCIATED 7"/>
    <property type="match status" value="1"/>
</dbReference>
<organism evidence="2 3">
    <name type="scientific">Dufourea novaeangliae</name>
    <name type="common">Sweat bee</name>
    <dbReference type="NCBI Taxonomy" id="178035"/>
    <lineage>
        <taxon>Eukaryota</taxon>
        <taxon>Metazoa</taxon>
        <taxon>Ecdysozoa</taxon>
        <taxon>Arthropoda</taxon>
        <taxon>Hexapoda</taxon>
        <taxon>Insecta</taxon>
        <taxon>Pterygota</taxon>
        <taxon>Neoptera</taxon>
        <taxon>Endopterygota</taxon>
        <taxon>Hymenoptera</taxon>
        <taxon>Apocrita</taxon>
        <taxon>Aculeata</taxon>
        <taxon>Apoidea</taxon>
        <taxon>Anthophila</taxon>
        <taxon>Halictidae</taxon>
        <taxon>Rophitinae</taxon>
        <taxon>Dufourea</taxon>
    </lineage>
</organism>
<name>A0A154P3P5_DUFNO</name>
<dbReference type="Proteomes" id="UP000076502">
    <property type="component" value="Unassembled WGS sequence"/>
</dbReference>
<accession>A0A154P3P5</accession>
<feature type="compositionally biased region" description="Basic and acidic residues" evidence="1">
    <location>
        <begin position="394"/>
        <end position="403"/>
    </location>
</feature>
<dbReference type="GO" id="GO:0005930">
    <property type="term" value="C:axoneme"/>
    <property type="evidence" value="ECO:0007669"/>
    <property type="project" value="TreeGrafter"/>
</dbReference>
<sequence>MSSHLRRVLLAKSAIDARNKNYTSKGKQFCKQVNCKPRFTKTGIRNDVINRLAYDTLHHPVDVLRMIYDPRYLYHCEDQQYFPDCYDYDVICSQSKLHNDIISARSSAFKVNKIETFTSNDGEINQQTTNTTFKHQDMSQHRYEKDSMLYKTVSDFQMQEIDRSSMAVNSPRRNESFEIDQVSTDVTCNQKSHVKEDEAKYINFVYEITREILHSGLYTDEQLRDVFKKHLERNKEFLNMNKMMYEIYQLKLALNMSEDSDDEEFDDLVLNQRLYNHEKPRPPTPPKNLNENEVVDKLKSIQTGKRRCRHSSIKSVVLVDANPELVLTERDVLTSLIESNIGPVQAQQIYKKLSIKSKDIIHTTSIPSRTKRSSDDDITNSANNTPQPSLTEYIDSHNVEERE</sequence>
<keyword evidence="3" id="KW-1185">Reference proteome</keyword>
<evidence type="ECO:0000256" key="1">
    <source>
        <dbReference type="SAM" id="MobiDB-lite"/>
    </source>
</evidence>
<dbReference type="InterPro" id="IPR029357">
    <property type="entry name" value="SPATA7"/>
</dbReference>
<gene>
    <name evidence="2" type="ORF">WN55_10352</name>
</gene>
<dbReference type="EMBL" id="KQ434809">
    <property type="protein sequence ID" value="KZC06442.1"/>
    <property type="molecule type" value="Genomic_DNA"/>
</dbReference>
<dbReference type="AlphaFoldDB" id="A0A154P3P5"/>
<dbReference type="PANTHER" id="PTHR14917">
    <property type="entry name" value="SPERMATOGENESIS-ASSOCIATED PROTEIN 7"/>
    <property type="match status" value="1"/>
</dbReference>
<dbReference type="Pfam" id="PF15244">
    <property type="entry name" value="HSD3"/>
    <property type="match status" value="1"/>
</dbReference>
<feature type="region of interest" description="Disordered" evidence="1">
    <location>
        <begin position="366"/>
        <end position="403"/>
    </location>
</feature>
<proteinExistence type="predicted"/>
<dbReference type="GO" id="GO:0036064">
    <property type="term" value="C:ciliary basal body"/>
    <property type="evidence" value="ECO:0007669"/>
    <property type="project" value="TreeGrafter"/>
</dbReference>
<evidence type="ECO:0000313" key="2">
    <source>
        <dbReference type="EMBL" id="KZC06442.1"/>
    </source>
</evidence>
<dbReference type="STRING" id="178035.A0A154P3P5"/>
<feature type="compositionally biased region" description="Polar residues" evidence="1">
    <location>
        <begin position="379"/>
        <end position="390"/>
    </location>
</feature>